<keyword evidence="2" id="KW-1185">Reference proteome</keyword>
<reference evidence="1" key="1">
    <citation type="journal article" date="2020" name="Stud. Mycol.">
        <title>101 Dothideomycetes genomes: a test case for predicting lifestyles and emergence of pathogens.</title>
        <authorList>
            <person name="Haridas S."/>
            <person name="Albert R."/>
            <person name="Binder M."/>
            <person name="Bloem J."/>
            <person name="Labutti K."/>
            <person name="Salamov A."/>
            <person name="Andreopoulos B."/>
            <person name="Baker S."/>
            <person name="Barry K."/>
            <person name="Bills G."/>
            <person name="Bluhm B."/>
            <person name="Cannon C."/>
            <person name="Castanera R."/>
            <person name="Culley D."/>
            <person name="Daum C."/>
            <person name="Ezra D."/>
            <person name="Gonzalez J."/>
            <person name="Henrissat B."/>
            <person name="Kuo A."/>
            <person name="Liang C."/>
            <person name="Lipzen A."/>
            <person name="Lutzoni F."/>
            <person name="Magnuson J."/>
            <person name="Mondo S."/>
            <person name="Nolan M."/>
            <person name="Ohm R."/>
            <person name="Pangilinan J."/>
            <person name="Park H.-J."/>
            <person name="Ramirez L."/>
            <person name="Alfaro M."/>
            <person name="Sun H."/>
            <person name="Tritt A."/>
            <person name="Yoshinaga Y."/>
            <person name="Zwiers L.-H."/>
            <person name="Turgeon B."/>
            <person name="Goodwin S."/>
            <person name="Spatafora J."/>
            <person name="Crous P."/>
            <person name="Grigoriev I."/>
        </authorList>
    </citation>
    <scope>NUCLEOTIDE SEQUENCE</scope>
    <source>
        <strain evidence="1">ATCC 200398</strain>
    </source>
</reference>
<dbReference type="Proteomes" id="UP000799755">
    <property type="component" value="Unassembled WGS sequence"/>
</dbReference>
<dbReference type="EMBL" id="MU003492">
    <property type="protein sequence ID" value="KAF2477756.1"/>
    <property type="molecule type" value="Genomic_DNA"/>
</dbReference>
<accession>A0ACB6RH03</accession>
<proteinExistence type="predicted"/>
<sequence length="314" mass="35949">MKLAKDNEATKSARSKFPSLNKMPLLTFILKHLPLTFPKLTSLHTRLLNMTTEATIPFVTVTRKSSSGTRLPYCKSTKMLRFDWWCGPVVLRTKKSVPHLPETGVDPPGLVFGMRRIRYGEPPEGCFLVVARMTTPKFQRIQSALILPRVIMRNWSRRSHLPFRSVEEINRVSGVTFQESQPLTEMSECVLYYREYNYNRRFLGASSTLRVMVLQGRARREIRDLAPFVVCPVHGPFVRIDSLHYVIPCPATPVSECISFSITAYWRLRMALVRRDQTEECGSGVEETYGQDANGTSGTWPVIDLTGDLRQYRN</sequence>
<name>A0ACB6RH03_9PLEO</name>
<evidence type="ECO:0000313" key="2">
    <source>
        <dbReference type="Proteomes" id="UP000799755"/>
    </source>
</evidence>
<evidence type="ECO:0000313" key="1">
    <source>
        <dbReference type="EMBL" id="KAF2477756.1"/>
    </source>
</evidence>
<comment type="caution">
    <text evidence="1">The sequence shown here is derived from an EMBL/GenBank/DDBJ whole genome shotgun (WGS) entry which is preliminary data.</text>
</comment>
<organism evidence="1 2">
    <name type="scientific">Lindgomyces ingoldianus</name>
    <dbReference type="NCBI Taxonomy" id="673940"/>
    <lineage>
        <taxon>Eukaryota</taxon>
        <taxon>Fungi</taxon>
        <taxon>Dikarya</taxon>
        <taxon>Ascomycota</taxon>
        <taxon>Pezizomycotina</taxon>
        <taxon>Dothideomycetes</taxon>
        <taxon>Pleosporomycetidae</taxon>
        <taxon>Pleosporales</taxon>
        <taxon>Lindgomycetaceae</taxon>
        <taxon>Lindgomyces</taxon>
    </lineage>
</organism>
<protein>
    <submittedName>
        <fullName evidence="1">Uncharacterized protein</fullName>
    </submittedName>
</protein>
<gene>
    <name evidence="1" type="ORF">BDR25DRAFT_348073</name>
</gene>